<dbReference type="SUPFAM" id="SSF82199">
    <property type="entry name" value="SET domain"/>
    <property type="match status" value="1"/>
</dbReference>
<dbReference type="GeneID" id="17256534"/>
<dbReference type="KEGG" id="ehx:EMIHUDRAFT_257734"/>
<dbReference type="InterPro" id="IPR046341">
    <property type="entry name" value="SET_dom_sf"/>
</dbReference>
<keyword evidence="6" id="KW-1185">Reference proteome</keyword>
<proteinExistence type="predicted"/>
<dbReference type="InterPro" id="IPR050600">
    <property type="entry name" value="SETD3_SETD6_MTase"/>
</dbReference>
<dbReference type="PaxDb" id="2903-EOD10382"/>
<dbReference type="EnsemblProtists" id="EOD10382">
    <property type="protein sequence ID" value="EOD10382"/>
    <property type="gene ID" value="EMIHUDRAFT_257734"/>
</dbReference>
<reference evidence="5" key="2">
    <citation type="submission" date="2024-10" db="UniProtKB">
        <authorList>
            <consortium name="EnsemblProtists"/>
        </authorList>
    </citation>
    <scope>IDENTIFICATION</scope>
</reference>
<accession>A0A0D3IGJ7</accession>
<feature type="domain" description="Rubisco LSMT substrate-binding" evidence="4">
    <location>
        <begin position="123"/>
        <end position="191"/>
    </location>
</feature>
<dbReference type="PANTHER" id="PTHR13271:SF154">
    <property type="entry name" value="GRIP DOMAIN-CONTAINING PROTEIN"/>
    <property type="match status" value="1"/>
</dbReference>
<dbReference type="GO" id="GO:0032259">
    <property type="term" value="P:methylation"/>
    <property type="evidence" value="ECO:0007669"/>
    <property type="project" value="UniProtKB-KW"/>
</dbReference>
<evidence type="ECO:0000259" key="4">
    <source>
        <dbReference type="Pfam" id="PF09273"/>
    </source>
</evidence>
<dbReference type="Gene3D" id="3.90.1410.10">
    <property type="entry name" value="set domain protein methyltransferase, domain 1"/>
    <property type="match status" value="1"/>
</dbReference>
<dbReference type="PANTHER" id="PTHR13271">
    <property type="entry name" value="UNCHARACTERIZED PUTATIVE METHYLTRANSFERASE"/>
    <property type="match status" value="1"/>
</dbReference>
<dbReference type="InterPro" id="IPR036464">
    <property type="entry name" value="Rubisco_LSMT_subst-bd_sf"/>
</dbReference>
<evidence type="ECO:0000313" key="5">
    <source>
        <dbReference type="EnsemblProtists" id="EOD10382"/>
    </source>
</evidence>
<protein>
    <recommendedName>
        <fullName evidence="4">Rubisco LSMT substrate-binding domain-containing protein</fullName>
    </recommendedName>
</protein>
<dbReference type="AlphaFoldDB" id="A0A0D3IGJ7"/>
<dbReference type="GO" id="GO:0016279">
    <property type="term" value="F:protein-lysine N-methyltransferase activity"/>
    <property type="evidence" value="ECO:0007669"/>
    <property type="project" value="TreeGrafter"/>
</dbReference>
<keyword evidence="2" id="KW-0808">Transferase</keyword>
<dbReference type="SUPFAM" id="SSF81822">
    <property type="entry name" value="RuBisCo LSMT C-terminal, substrate-binding domain"/>
    <property type="match status" value="1"/>
</dbReference>
<dbReference type="HOGENOM" id="CLU_1043677_0_0_1"/>
<evidence type="ECO:0000256" key="3">
    <source>
        <dbReference type="ARBA" id="ARBA00022691"/>
    </source>
</evidence>
<reference evidence="6" key="1">
    <citation type="journal article" date="2013" name="Nature">
        <title>Pan genome of the phytoplankton Emiliania underpins its global distribution.</title>
        <authorList>
            <person name="Read B.A."/>
            <person name="Kegel J."/>
            <person name="Klute M.J."/>
            <person name="Kuo A."/>
            <person name="Lefebvre S.C."/>
            <person name="Maumus F."/>
            <person name="Mayer C."/>
            <person name="Miller J."/>
            <person name="Monier A."/>
            <person name="Salamov A."/>
            <person name="Young J."/>
            <person name="Aguilar M."/>
            <person name="Claverie J.M."/>
            <person name="Frickenhaus S."/>
            <person name="Gonzalez K."/>
            <person name="Herman E.K."/>
            <person name="Lin Y.C."/>
            <person name="Napier J."/>
            <person name="Ogata H."/>
            <person name="Sarno A.F."/>
            <person name="Shmutz J."/>
            <person name="Schroeder D."/>
            <person name="de Vargas C."/>
            <person name="Verret F."/>
            <person name="von Dassow P."/>
            <person name="Valentin K."/>
            <person name="Van de Peer Y."/>
            <person name="Wheeler G."/>
            <person name="Dacks J.B."/>
            <person name="Delwiche C.F."/>
            <person name="Dyhrman S.T."/>
            <person name="Glockner G."/>
            <person name="John U."/>
            <person name="Richards T."/>
            <person name="Worden A.Z."/>
            <person name="Zhang X."/>
            <person name="Grigoriev I.V."/>
            <person name="Allen A.E."/>
            <person name="Bidle K."/>
            <person name="Borodovsky M."/>
            <person name="Bowler C."/>
            <person name="Brownlee C."/>
            <person name="Cock J.M."/>
            <person name="Elias M."/>
            <person name="Gladyshev V.N."/>
            <person name="Groth M."/>
            <person name="Guda C."/>
            <person name="Hadaegh A."/>
            <person name="Iglesias-Rodriguez M.D."/>
            <person name="Jenkins J."/>
            <person name="Jones B.M."/>
            <person name="Lawson T."/>
            <person name="Leese F."/>
            <person name="Lindquist E."/>
            <person name="Lobanov A."/>
            <person name="Lomsadze A."/>
            <person name="Malik S.B."/>
            <person name="Marsh M.E."/>
            <person name="Mackinder L."/>
            <person name="Mock T."/>
            <person name="Mueller-Roeber B."/>
            <person name="Pagarete A."/>
            <person name="Parker M."/>
            <person name="Probert I."/>
            <person name="Quesneville H."/>
            <person name="Raines C."/>
            <person name="Rensing S.A."/>
            <person name="Riano-Pachon D.M."/>
            <person name="Richier S."/>
            <person name="Rokitta S."/>
            <person name="Shiraiwa Y."/>
            <person name="Soanes D.M."/>
            <person name="van der Giezen M."/>
            <person name="Wahlund T.M."/>
            <person name="Williams B."/>
            <person name="Wilson W."/>
            <person name="Wolfe G."/>
            <person name="Wurch L.L."/>
        </authorList>
    </citation>
    <scope>NUCLEOTIDE SEQUENCE</scope>
</reference>
<dbReference type="InterPro" id="IPR015353">
    <property type="entry name" value="Rubisco_LSMT_subst-bd"/>
</dbReference>
<evidence type="ECO:0000256" key="2">
    <source>
        <dbReference type="ARBA" id="ARBA00022679"/>
    </source>
</evidence>
<dbReference type="Gene3D" id="3.90.1420.10">
    <property type="entry name" value="Rubisco LSMT, substrate-binding domain"/>
    <property type="match status" value="1"/>
</dbReference>
<evidence type="ECO:0000313" key="6">
    <source>
        <dbReference type="Proteomes" id="UP000013827"/>
    </source>
</evidence>
<dbReference type="RefSeq" id="XP_005762811.1">
    <property type="nucleotide sequence ID" value="XM_005762754.1"/>
</dbReference>
<dbReference type="Proteomes" id="UP000013827">
    <property type="component" value="Unassembled WGS sequence"/>
</dbReference>
<keyword evidence="3" id="KW-0949">S-adenosyl-L-methionine</keyword>
<keyword evidence="1" id="KW-0489">Methyltransferase</keyword>
<evidence type="ECO:0000256" key="1">
    <source>
        <dbReference type="ARBA" id="ARBA00022603"/>
    </source>
</evidence>
<organism evidence="5 6">
    <name type="scientific">Emiliania huxleyi (strain CCMP1516)</name>
    <dbReference type="NCBI Taxonomy" id="280463"/>
    <lineage>
        <taxon>Eukaryota</taxon>
        <taxon>Haptista</taxon>
        <taxon>Haptophyta</taxon>
        <taxon>Prymnesiophyceae</taxon>
        <taxon>Isochrysidales</taxon>
        <taxon>Noelaerhabdaceae</taxon>
        <taxon>Emiliania</taxon>
    </lineage>
</organism>
<dbReference type="Pfam" id="PF09273">
    <property type="entry name" value="Rubis-subs-bind"/>
    <property type="match status" value="1"/>
</dbReference>
<sequence>MLLLPAFDLCNHRSRGPAEREASGPTVVVAGDGTVVFAAGAPLAAGEGVALEYQARGNAALLLDYGFAEPLTPLAPGTERLALLHTRDGAAPARLTLSAARLDGLLAAARAAARRSCDAASAEANEPASLALHACNAILASCRAKLRAMPTSLEEDDASLASLGRPAGGASEALLRRRHALHFRMGRKQLLRAVMARIEEALRDSPRLSEIVEPLAERRASSEPRVRPPAVRTEEPHVVELTVPEVCFDALHASYLDARCPRYARAS</sequence>
<name>A0A0D3IGJ7_EMIH1</name>